<feature type="non-terminal residue" evidence="10">
    <location>
        <position position="1"/>
    </location>
</feature>
<dbReference type="Proteomes" id="UP000659062">
    <property type="component" value="Unassembled WGS sequence"/>
</dbReference>
<keyword evidence="6" id="KW-0325">Glycoprotein</keyword>
<dbReference type="Pfam" id="PF05478">
    <property type="entry name" value="Prominin"/>
    <property type="match status" value="2"/>
</dbReference>
<evidence type="ECO:0000256" key="8">
    <source>
        <dbReference type="SAM" id="Phobius"/>
    </source>
</evidence>
<proteinExistence type="inferred from homology"/>
<reference evidence="10" key="1">
    <citation type="submission" date="2019-09" db="EMBL/GenBank/DDBJ databases">
        <title>Bird 10,000 Genomes (B10K) Project - Family phase.</title>
        <authorList>
            <person name="Zhang G."/>
        </authorList>
    </citation>
    <scope>NUCLEOTIDE SEQUENCE</scope>
    <source>
        <strain evidence="10">OUT-0061</strain>
        <tissue evidence="10">Blood</tissue>
    </source>
</reference>
<organism evidence="10 11">
    <name type="scientific">Copsychus sechellarum</name>
    <dbReference type="NCBI Taxonomy" id="797021"/>
    <lineage>
        <taxon>Eukaryota</taxon>
        <taxon>Metazoa</taxon>
        <taxon>Chordata</taxon>
        <taxon>Craniata</taxon>
        <taxon>Vertebrata</taxon>
        <taxon>Euteleostomi</taxon>
        <taxon>Archelosauria</taxon>
        <taxon>Archosauria</taxon>
        <taxon>Dinosauria</taxon>
        <taxon>Saurischia</taxon>
        <taxon>Theropoda</taxon>
        <taxon>Coelurosauria</taxon>
        <taxon>Aves</taxon>
        <taxon>Neognathae</taxon>
        <taxon>Neoaves</taxon>
        <taxon>Telluraves</taxon>
        <taxon>Australaves</taxon>
        <taxon>Passeriformes</taxon>
        <taxon>Muscicapidae</taxon>
        <taxon>Copsychus</taxon>
    </lineage>
</organism>
<accession>A0A851W8C4</accession>
<evidence type="ECO:0000256" key="2">
    <source>
        <dbReference type="ARBA" id="ARBA00006058"/>
    </source>
</evidence>
<keyword evidence="11" id="KW-1185">Reference proteome</keyword>
<feature type="transmembrane region" description="Helical" evidence="8">
    <location>
        <begin position="165"/>
        <end position="187"/>
    </location>
</feature>
<evidence type="ECO:0000313" key="10">
    <source>
        <dbReference type="EMBL" id="NXD46350.1"/>
    </source>
</evidence>
<dbReference type="InterPro" id="IPR008795">
    <property type="entry name" value="Prominin"/>
</dbReference>
<dbReference type="GO" id="GO:0031528">
    <property type="term" value="C:microvillus membrane"/>
    <property type="evidence" value="ECO:0007669"/>
    <property type="project" value="UniProtKB-SubCell"/>
</dbReference>
<dbReference type="GO" id="GO:0009986">
    <property type="term" value="C:cell surface"/>
    <property type="evidence" value="ECO:0007669"/>
    <property type="project" value="TreeGrafter"/>
</dbReference>
<feature type="non-terminal residue" evidence="10">
    <location>
        <position position="902"/>
    </location>
</feature>
<dbReference type="OrthoDB" id="6229420at2759"/>
<evidence type="ECO:0000256" key="3">
    <source>
        <dbReference type="ARBA" id="ARBA00022692"/>
    </source>
</evidence>
<dbReference type="GO" id="GO:0005929">
    <property type="term" value="C:cilium"/>
    <property type="evidence" value="ECO:0007669"/>
    <property type="project" value="TreeGrafter"/>
</dbReference>
<feature type="transmembrane region" description="Helical" evidence="8">
    <location>
        <begin position="490"/>
        <end position="516"/>
    </location>
</feature>
<evidence type="ECO:0000256" key="9">
    <source>
        <dbReference type="SAM" id="SignalP"/>
    </source>
</evidence>
<dbReference type="EMBL" id="WBNE01000454">
    <property type="protein sequence ID" value="NXD46350.1"/>
    <property type="molecule type" value="Genomic_DNA"/>
</dbReference>
<feature type="chain" id="PRO_5032792452" evidence="9">
    <location>
        <begin position="39"/>
        <end position="902"/>
    </location>
</feature>
<feature type="transmembrane region" description="Helical" evidence="8">
    <location>
        <begin position="115"/>
        <end position="141"/>
    </location>
</feature>
<dbReference type="GO" id="GO:0015485">
    <property type="term" value="F:cholesterol binding"/>
    <property type="evidence" value="ECO:0007669"/>
    <property type="project" value="TreeGrafter"/>
</dbReference>
<comment type="caution">
    <text evidence="10">The sequence shown here is derived from an EMBL/GenBank/DDBJ whole genome shotgun (WGS) entry which is preliminary data.</text>
</comment>
<comment type="similarity">
    <text evidence="2">Belongs to the prominin family.</text>
</comment>
<dbReference type="GO" id="GO:0016324">
    <property type="term" value="C:apical plasma membrane"/>
    <property type="evidence" value="ECO:0007669"/>
    <property type="project" value="TreeGrafter"/>
</dbReference>
<gene>
    <name evidence="10" type="primary">Prom2_1</name>
    <name evidence="10" type="ORF">COPSEC_R09422</name>
</gene>
<dbReference type="GO" id="GO:0071914">
    <property type="term" value="C:prominosome"/>
    <property type="evidence" value="ECO:0007669"/>
    <property type="project" value="TreeGrafter"/>
</dbReference>
<evidence type="ECO:0000256" key="5">
    <source>
        <dbReference type="ARBA" id="ARBA00023136"/>
    </source>
</evidence>
<evidence type="ECO:0000313" key="11">
    <source>
        <dbReference type="Proteomes" id="UP000659062"/>
    </source>
</evidence>
<dbReference type="PANTHER" id="PTHR22730:SF6">
    <property type="entry name" value="PROMININ-2"/>
    <property type="match status" value="1"/>
</dbReference>
<evidence type="ECO:0000256" key="7">
    <source>
        <dbReference type="SAM" id="MobiDB-lite"/>
    </source>
</evidence>
<evidence type="ECO:0000256" key="6">
    <source>
        <dbReference type="ARBA" id="ARBA00023180"/>
    </source>
</evidence>
<feature type="signal peptide" evidence="9">
    <location>
        <begin position="1"/>
        <end position="38"/>
    </location>
</feature>
<dbReference type="PANTHER" id="PTHR22730">
    <property type="entry name" value="PROMININ PROM PROTEIN"/>
    <property type="match status" value="1"/>
</dbReference>
<keyword evidence="4 8" id="KW-1133">Transmembrane helix</keyword>
<name>A0A851W8C4_9PASS</name>
<feature type="transmembrane region" description="Helical" evidence="8">
    <location>
        <begin position="537"/>
        <end position="562"/>
    </location>
</feature>
<protein>
    <submittedName>
        <fullName evidence="10">PROM2 protein</fullName>
    </submittedName>
</protein>
<feature type="transmembrane region" description="Helical" evidence="8">
    <location>
        <begin position="868"/>
        <end position="890"/>
    </location>
</feature>
<keyword evidence="3 8" id="KW-0812">Transmembrane</keyword>
<feature type="region of interest" description="Disordered" evidence="7">
    <location>
        <begin position="717"/>
        <end position="738"/>
    </location>
</feature>
<evidence type="ECO:0000256" key="1">
    <source>
        <dbReference type="ARBA" id="ARBA00004475"/>
    </source>
</evidence>
<keyword evidence="9" id="KW-0732">Signal</keyword>
<sequence length="902" mass="98911">AEGAPGSLLATAGAMRVVGLLLAWALLLAGALLHPAASQQCHPSSPGGVLRFTDRHAEIRVPALHRVPSSLDPLYGLVRRCLDLIQQNPLPTELLRTALNDPGSVRTSQVVQYELGYVICAAVALLFTVAVPVAGMCFCYCRSRRRCGGRLRAHRRSLGCCRRRCLLACLSFTSLVILISVTCAFVTSQRVKGQMEPGLGAVPSTLRTLRQHLANVPQGVQMVVDKFEVPRKQIISDLGGKRGAGRHPELAPGMDEALTVPRCLAGLSRSVGLSIHGQLKAMTYAALADLQDRAGDLQTSLHHLQILHSTARALAAARAELEPALRERRRRVVALLDDPRCTSCASVLGRAQGLELGADYGKVGTGPWTPAPAPHPAGPRLTGSFSRSKVPSVEKVLKALAGLPRSDFAEMIRQGNGTFNSIPELAVERMAQVIQDLRGDLASTAEKVQSIADGFPVPDYARPVSEALLKAEERSQPYLREAERFERYRWIAGTVLCSIILLILACNVTGMALGVYGLSKREDPSDYECRGEAGAKFLLVGVGLAFLFSWLLILLVFATFLVGGNIQTLVCRNWVNQEIYKFIDTPGNLPPSMNVTHQLNLRRDSNLSSAYRECKSGAGLWEVLQLDRSYDLDEHLKTPKYSADFQKRLGDFTANLGDVRLLRSEGRQDLETFARSGVDEVDYGRFQEEMKNPVVQTSLPGLARNLEGLQKMQVSGGRAAGEPSVPTGTRSPRCAPQRNSTVAGRLAAEARALWHMQNSTVQSQEALVAKLGESVQFLSRLAPHLKERVKRTLATTASVEARLPVQAQQILRQELGCFTRKELRYFAQYLNWVGQTLREDVASCQPLATALDNGRVILCDRIADPWNAFWFSLGCCTFFLIPSIIFAVRLTKHFRPIRNRLM</sequence>
<dbReference type="AlphaFoldDB" id="A0A851W8C4"/>
<comment type="subcellular location">
    <subcellularLocation>
        <location evidence="1">Cell projection</location>
        <location evidence="1">Microvillus membrane</location>
        <topology evidence="1">Multi-pass membrane protein</topology>
    </subcellularLocation>
</comment>
<keyword evidence="5 8" id="KW-0472">Membrane</keyword>
<evidence type="ECO:0000256" key="4">
    <source>
        <dbReference type="ARBA" id="ARBA00022989"/>
    </source>
</evidence>